<evidence type="ECO:0000313" key="3">
    <source>
        <dbReference type="EMBL" id="OGD94908.1"/>
    </source>
</evidence>
<sequence length="134" mass="15258">MKPNIGTYDRLVRLVIGIVLISLAIVNKSTLMALGGIFSLYEAVSSWCVFYHFLGKNTCPIKNPKSSFEWKSTLARGLKILFFAIVLNIIAHFAGLSTWNDFINVPTKKLSWDNYIFLFAVYPFLLGFVSKWKK</sequence>
<name>A0A1F5GST4_9BACT</name>
<dbReference type="InterPro" id="IPR021309">
    <property type="entry name" value="YgaP-like_TM"/>
</dbReference>
<evidence type="ECO:0000313" key="4">
    <source>
        <dbReference type="Proteomes" id="UP000176666"/>
    </source>
</evidence>
<dbReference type="InterPro" id="IPR056089">
    <property type="entry name" value="DUF7672"/>
</dbReference>
<feature type="domain" description="Inner membrane protein YgaP-like transmembrane" evidence="2">
    <location>
        <begin position="1"/>
        <end position="61"/>
    </location>
</feature>
<keyword evidence="1" id="KW-0472">Membrane</keyword>
<dbReference type="AlphaFoldDB" id="A0A1F5GST4"/>
<evidence type="ECO:0000259" key="2">
    <source>
        <dbReference type="Pfam" id="PF11127"/>
    </source>
</evidence>
<feature type="transmembrane region" description="Helical" evidence="1">
    <location>
        <begin position="115"/>
        <end position="132"/>
    </location>
</feature>
<feature type="transmembrane region" description="Helical" evidence="1">
    <location>
        <begin position="7"/>
        <end position="26"/>
    </location>
</feature>
<proteinExistence type="predicted"/>
<comment type="caution">
    <text evidence="3">The sequence shown here is derived from an EMBL/GenBank/DDBJ whole genome shotgun (WGS) entry which is preliminary data.</text>
</comment>
<dbReference type="Pfam" id="PF24717">
    <property type="entry name" value="DUF7672"/>
    <property type="match status" value="1"/>
</dbReference>
<reference evidence="3 4" key="1">
    <citation type="journal article" date="2016" name="Nat. Commun.">
        <title>Thousands of microbial genomes shed light on interconnected biogeochemical processes in an aquifer system.</title>
        <authorList>
            <person name="Anantharaman K."/>
            <person name="Brown C.T."/>
            <person name="Hug L.A."/>
            <person name="Sharon I."/>
            <person name="Castelle C.J."/>
            <person name="Probst A.J."/>
            <person name="Thomas B.C."/>
            <person name="Singh A."/>
            <person name="Wilkins M.J."/>
            <person name="Karaoz U."/>
            <person name="Brodie E.L."/>
            <person name="Williams K.H."/>
            <person name="Hubbard S.S."/>
            <person name="Banfield J.F."/>
        </authorList>
    </citation>
    <scope>NUCLEOTIDE SEQUENCE [LARGE SCALE GENOMIC DNA]</scope>
</reference>
<dbReference type="Proteomes" id="UP000176666">
    <property type="component" value="Unassembled WGS sequence"/>
</dbReference>
<feature type="transmembrane region" description="Helical" evidence="1">
    <location>
        <begin position="32"/>
        <end position="54"/>
    </location>
</feature>
<feature type="transmembrane region" description="Helical" evidence="1">
    <location>
        <begin position="74"/>
        <end position="95"/>
    </location>
</feature>
<dbReference type="EMBL" id="MFBJ01000072">
    <property type="protein sequence ID" value="OGD94908.1"/>
    <property type="molecule type" value="Genomic_DNA"/>
</dbReference>
<evidence type="ECO:0000256" key="1">
    <source>
        <dbReference type="SAM" id="Phobius"/>
    </source>
</evidence>
<protein>
    <recommendedName>
        <fullName evidence="2">Inner membrane protein YgaP-like transmembrane domain-containing protein</fullName>
    </recommendedName>
</protein>
<gene>
    <name evidence="3" type="ORF">A3F02_03820</name>
</gene>
<accession>A0A1F5GST4</accession>
<keyword evidence="1" id="KW-0812">Transmembrane</keyword>
<keyword evidence="1" id="KW-1133">Transmembrane helix</keyword>
<dbReference type="Pfam" id="PF11127">
    <property type="entry name" value="YgaP-like_TM"/>
    <property type="match status" value="1"/>
</dbReference>
<organism evidence="3 4">
    <name type="scientific">Candidatus Curtissbacteria bacterium RIFCSPHIGHO2_12_FULL_38_9b</name>
    <dbReference type="NCBI Taxonomy" id="1797720"/>
    <lineage>
        <taxon>Bacteria</taxon>
        <taxon>Candidatus Curtissiibacteriota</taxon>
    </lineage>
</organism>